<dbReference type="RefSeq" id="XP_055370091.1">
    <property type="nucleotide sequence ID" value="XM_055514116.1"/>
</dbReference>
<dbReference type="PANTHER" id="PTHR34072:SF42">
    <property type="entry name" value="INTEGRASE CATALYTIC DOMAIN-CONTAINING PROTEIN"/>
    <property type="match status" value="1"/>
</dbReference>
<accession>A0A9W2Y7Z0</accession>
<evidence type="ECO:0000256" key="4">
    <source>
        <dbReference type="ARBA" id="ARBA00022759"/>
    </source>
</evidence>
<dbReference type="GO" id="GO:0003964">
    <property type="term" value="F:RNA-directed DNA polymerase activity"/>
    <property type="evidence" value="ECO:0007669"/>
    <property type="project" value="UniProtKB-KW"/>
</dbReference>
<sequence length="227" mass="25685">MSRKLSPAERNYDIGDRELLAVKVSLEEWRHWLEGADQPFLVYTDHKNLEYLRTAKRLNSRQARWALFFSRFNFHLSYRPGSKNVKPDVLSRLHDAQQEPAEPESILPPGCLVGAVTWSVERRVREANRDRPVPRGAPPNRLFVPPDLRGEVIQIGQLNSTVHPPTTITLMDLNQKEGHGNLLAADGAPHRVNQTAITALYGHQAAGCLKKNRHSGNATQSRQRDNP</sequence>
<keyword evidence="5" id="KW-0378">Hydrolase</keyword>
<proteinExistence type="predicted"/>
<dbReference type="Proteomes" id="UP000515150">
    <property type="component" value="Chromosome 13"/>
</dbReference>
<dbReference type="OrthoDB" id="1430630at2759"/>
<dbReference type="PANTHER" id="PTHR34072">
    <property type="entry name" value="ENZYMATIC POLYPROTEIN-RELATED"/>
    <property type="match status" value="1"/>
</dbReference>
<evidence type="ECO:0000256" key="3">
    <source>
        <dbReference type="ARBA" id="ARBA00022722"/>
    </source>
</evidence>
<organism evidence="8 9">
    <name type="scientific">Betta splendens</name>
    <name type="common">Siamese fighting fish</name>
    <dbReference type="NCBI Taxonomy" id="158456"/>
    <lineage>
        <taxon>Eukaryota</taxon>
        <taxon>Metazoa</taxon>
        <taxon>Chordata</taxon>
        <taxon>Craniata</taxon>
        <taxon>Vertebrata</taxon>
        <taxon>Euteleostomi</taxon>
        <taxon>Actinopterygii</taxon>
        <taxon>Neopterygii</taxon>
        <taxon>Teleostei</taxon>
        <taxon>Neoteleostei</taxon>
        <taxon>Acanthomorphata</taxon>
        <taxon>Anabantaria</taxon>
        <taxon>Anabantiformes</taxon>
        <taxon>Anabantoidei</taxon>
        <taxon>Osphronemidae</taxon>
        <taxon>Betta</taxon>
    </lineage>
</organism>
<evidence type="ECO:0000256" key="5">
    <source>
        <dbReference type="ARBA" id="ARBA00022801"/>
    </source>
</evidence>
<gene>
    <name evidence="9" type="primary">LOC129605033</name>
</gene>
<evidence type="ECO:0000313" key="9">
    <source>
        <dbReference type="RefSeq" id="XP_055370091.1"/>
    </source>
</evidence>
<keyword evidence="6" id="KW-0695">RNA-directed DNA polymerase</keyword>
<dbReference type="GeneID" id="129605033"/>
<dbReference type="CDD" id="cd09274">
    <property type="entry name" value="RNase_HI_RT_Ty3"/>
    <property type="match status" value="1"/>
</dbReference>
<name>A0A9W2Y7Z0_BETSP</name>
<dbReference type="KEGG" id="bspl:129605033"/>
<keyword evidence="2" id="KW-0548">Nucleotidyltransferase</keyword>
<evidence type="ECO:0000256" key="2">
    <source>
        <dbReference type="ARBA" id="ARBA00022695"/>
    </source>
</evidence>
<dbReference type="GO" id="GO:0004519">
    <property type="term" value="F:endonuclease activity"/>
    <property type="evidence" value="ECO:0007669"/>
    <property type="project" value="UniProtKB-KW"/>
</dbReference>
<dbReference type="SUPFAM" id="SSF56672">
    <property type="entry name" value="DNA/RNA polymerases"/>
    <property type="match status" value="1"/>
</dbReference>
<dbReference type="GO" id="GO:0016787">
    <property type="term" value="F:hydrolase activity"/>
    <property type="evidence" value="ECO:0007669"/>
    <property type="project" value="UniProtKB-KW"/>
</dbReference>
<evidence type="ECO:0000256" key="6">
    <source>
        <dbReference type="ARBA" id="ARBA00022918"/>
    </source>
</evidence>
<evidence type="ECO:0000313" key="8">
    <source>
        <dbReference type="Proteomes" id="UP000515150"/>
    </source>
</evidence>
<dbReference type="AlphaFoldDB" id="A0A9W2Y7Z0"/>
<feature type="domain" description="Reverse transcriptase RNase H-like" evidence="7">
    <location>
        <begin position="1"/>
        <end position="72"/>
    </location>
</feature>
<dbReference type="InterPro" id="IPR041373">
    <property type="entry name" value="RT_RNaseH"/>
</dbReference>
<keyword evidence="4" id="KW-0255">Endonuclease</keyword>
<keyword evidence="8" id="KW-1185">Reference proteome</keyword>
<protein>
    <submittedName>
        <fullName evidence="9">Uncharacterized protein LOC129605033</fullName>
    </submittedName>
</protein>
<dbReference type="InterPro" id="IPR043502">
    <property type="entry name" value="DNA/RNA_pol_sf"/>
</dbReference>
<keyword evidence="3" id="KW-0540">Nuclease</keyword>
<reference evidence="9" key="1">
    <citation type="submission" date="2025-08" db="UniProtKB">
        <authorList>
            <consortium name="RefSeq"/>
        </authorList>
    </citation>
    <scope>IDENTIFICATION</scope>
</reference>
<keyword evidence="1" id="KW-0808">Transferase</keyword>
<evidence type="ECO:0000256" key="1">
    <source>
        <dbReference type="ARBA" id="ARBA00022679"/>
    </source>
</evidence>
<evidence type="ECO:0000259" key="7">
    <source>
        <dbReference type="Pfam" id="PF17917"/>
    </source>
</evidence>
<dbReference type="Pfam" id="PF17917">
    <property type="entry name" value="RT_RNaseH"/>
    <property type="match status" value="1"/>
</dbReference>